<name>A0A6J5LMD7_9CAUD</name>
<dbReference type="PROSITE" id="PS50404">
    <property type="entry name" value="GST_NTER"/>
    <property type="match status" value="1"/>
</dbReference>
<evidence type="ECO:0000313" key="3">
    <source>
        <dbReference type="EMBL" id="CAB4134732.1"/>
    </source>
</evidence>
<organism evidence="3">
    <name type="scientific">uncultured Caudovirales phage</name>
    <dbReference type="NCBI Taxonomy" id="2100421"/>
    <lineage>
        <taxon>Viruses</taxon>
        <taxon>Duplodnaviria</taxon>
        <taxon>Heunggongvirae</taxon>
        <taxon>Uroviricota</taxon>
        <taxon>Caudoviricetes</taxon>
        <taxon>Peduoviridae</taxon>
        <taxon>Maltschvirus</taxon>
        <taxon>Maltschvirus maltsch</taxon>
    </lineage>
</organism>
<protein>
    <submittedName>
        <fullName evidence="2">Glutaredoxin 3</fullName>
    </submittedName>
    <submittedName>
        <fullName evidence="3">GrxC Glutaredoxin and related proteins</fullName>
    </submittedName>
</protein>
<dbReference type="Gene3D" id="3.40.30.10">
    <property type="entry name" value="Glutaredoxin"/>
    <property type="match status" value="1"/>
</dbReference>
<gene>
    <name evidence="2" type="ORF">UFOVP121_1</name>
    <name evidence="3" type="ORF">UFOVP277_6</name>
</gene>
<dbReference type="InterPro" id="IPR002109">
    <property type="entry name" value="Glutaredoxin"/>
</dbReference>
<accession>A0A6J5LMD7</accession>
<evidence type="ECO:0000313" key="2">
    <source>
        <dbReference type="EMBL" id="CAB4130475.1"/>
    </source>
</evidence>
<dbReference type="InterPro" id="IPR036249">
    <property type="entry name" value="Thioredoxin-like_sf"/>
</dbReference>
<dbReference type="SUPFAM" id="SSF52833">
    <property type="entry name" value="Thioredoxin-like"/>
    <property type="match status" value="1"/>
</dbReference>
<sequence>MNIIIYTKNDCVNCRVAKDILKSKGLEYEERDMGDPDDYAVFAATYPDLRQMPQIFINDQRVGGLAGLQAALKKQSVTQSH</sequence>
<dbReference type="EMBL" id="LR796243">
    <property type="protein sequence ID" value="CAB4130475.1"/>
    <property type="molecule type" value="Genomic_DNA"/>
</dbReference>
<proteinExistence type="predicted"/>
<feature type="domain" description="GST N-terminal" evidence="1">
    <location>
        <begin position="1"/>
        <end position="81"/>
    </location>
</feature>
<dbReference type="InterPro" id="IPR004045">
    <property type="entry name" value="Glutathione_S-Trfase_N"/>
</dbReference>
<evidence type="ECO:0000259" key="1">
    <source>
        <dbReference type="PROSITE" id="PS50404"/>
    </source>
</evidence>
<dbReference type="Pfam" id="PF00462">
    <property type="entry name" value="Glutaredoxin"/>
    <property type="match status" value="1"/>
</dbReference>
<dbReference type="PROSITE" id="PS51354">
    <property type="entry name" value="GLUTAREDOXIN_2"/>
    <property type="match status" value="1"/>
</dbReference>
<reference evidence="3" key="1">
    <citation type="submission" date="2020-04" db="EMBL/GenBank/DDBJ databases">
        <authorList>
            <person name="Chiriac C."/>
            <person name="Salcher M."/>
            <person name="Ghai R."/>
            <person name="Kavagutti S V."/>
        </authorList>
    </citation>
    <scope>NUCLEOTIDE SEQUENCE</scope>
</reference>
<dbReference type="EMBL" id="LR796293">
    <property type="protein sequence ID" value="CAB4134732.1"/>
    <property type="molecule type" value="Genomic_DNA"/>
</dbReference>